<dbReference type="AlphaFoldDB" id="A0A1Y2BFP4"/>
<proteinExistence type="predicted"/>
<name>A0A1Y2BFP4_9TREE</name>
<gene>
    <name evidence="1" type="ORF">BCR39DRAFT_504212</name>
</gene>
<evidence type="ECO:0008006" key="3">
    <source>
        <dbReference type="Google" id="ProtNLM"/>
    </source>
</evidence>
<protein>
    <recommendedName>
        <fullName evidence="3">Helicase-associated domain-containing protein</fullName>
    </recommendedName>
</protein>
<dbReference type="Proteomes" id="UP000193986">
    <property type="component" value="Unassembled WGS sequence"/>
</dbReference>
<organism evidence="1 2">
    <name type="scientific">Naematelia encephala</name>
    <dbReference type="NCBI Taxonomy" id="71784"/>
    <lineage>
        <taxon>Eukaryota</taxon>
        <taxon>Fungi</taxon>
        <taxon>Dikarya</taxon>
        <taxon>Basidiomycota</taxon>
        <taxon>Agaricomycotina</taxon>
        <taxon>Tremellomycetes</taxon>
        <taxon>Tremellales</taxon>
        <taxon>Naemateliaceae</taxon>
        <taxon>Naematelia</taxon>
    </lineage>
</organism>
<sequence length="150" mass="17315">MQHTLTLTQRLAAHLNISRNLADLLLLAEGCGEMVEQDALTLVAVLEIQTLLKSTTTREEQGRARYADEEYAHELGDHFTRLNLFTAWQGLRQERSDAQFARRTFLDWHTCCEIERRVMRLKTMWPVPRSTDRESSPTNVSRIVISSTLD</sequence>
<dbReference type="EMBL" id="MCFC01000008">
    <property type="protein sequence ID" value="ORY32905.1"/>
    <property type="molecule type" value="Genomic_DNA"/>
</dbReference>
<accession>A0A1Y2BFP4</accession>
<keyword evidence="2" id="KW-1185">Reference proteome</keyword>
<evidence type="ECO:0000313" key="2">
    <source>
        <dbReference type="Proteomes" id="UP000193986"/>
    </source>
</evidence>
<dbReference type="InParanoid" id="A0A1Y2BFP4"/>
<evidence type="ECO:0000313" key="1">
    <source>
        <dbReference type="EMBL" id="ORY32905.1"/>
    </source>
</evidence>
<reference evidence="1 2" key="1">
    <citation type="submission" date="2016-07" db="EMBL/GenBank/DDBJ databases">
        <title>Pervasive Adenine N6-methylation of Active Genes in Fungi.</title>
        <authorList>
            <consortium name="DOE Joint Genome Institute"/>
            <person name="Mondo S.J."/>
            <person name="Dannebaum R.O."/>
            <person name="Kuo R.C."/>
            <person name="Labutti K."/>
            <person name="Haridas S."/>
            <person name="Kuo A."/>
            <person name="Salamov A."/>
            <person name="Ahrendt S.R."/>
            <person name="Lipzen A."/>
            <person name="Sullivan W."/>
            <person name="Andreopoulos W.B."/>
            <person name="Clum A."/>
            <person name="Lindquist E."/>
            <person name="Daum C."/>
            <person name="Ramamoorthy G.K."/>
            <person name="Gryganskyi A."/>
            <person name="Culley D."/>
            <person name="Magnuson J.K."/>
            <person name="James T.Y."/>
            <person name="O'Malley M.A."/>
            <person name="Stajich J.E."/>
            <person name="Spatafora J.W."/>
            <person name="Visel A."/>
            <person name="Grigoriev I.V."/>
        </authorList>
    </citation>
    <scope>NUCLEOTIDE SEQUENCE [LARGE SCALE GENOMIC DNA]</scope>
    <source>
        <strain evidence="1 2">68-887.2</strain>
    </source>
</reference>
<comment type="caution">
    <text evidence="1">The sequence shown here is derived from an EMBL/GenBank/DDBJ whole genome shotgun (WGS) entry which is preliminary data.</text>
</comment>